<gene>
    <name evidence="2" type="ORF">CDL15_Pgr016548</name>
</gene>
<feature type="region of interest" description="Disordered" evidence="1">
    <location>
        <begin position="1"/>
        <end position="47"/>
    </location>
</feature>
<evidence type="ECO:0000256" key="1">
    <source>
        <dbReference type="SAM" id="MobiDB-lite"/>
    </source>
</evidence>
<protein>
    <submittedName>
        <fullName evidence="2">Uncharacterized protein</fullName>
    </submittedName>
</protein>
<dbReference type="Proteomes" id="UP000197138">
    <property type="component" value="Unassembled WGS sequence"/>
</dbReference>
<comment type="caution">
    <text evidence="2">The sequence shown here is derived from an EMBL/GenBank/DDBJ whole genome shotgun (WGS) entry which is preliminary data.</text>
</comment>
<feature type="compositionally biased region" description="Polar residues" evidence="1">
    <location>
        <begin position="16"/>
        <end position="31"/>
    </location>
</feature>
<dbReference type="EMBL" id="MTKT01003957">
    <property type="protein sequence ID" value="OWM72916.1"/>
    <property type="molecule type" value="Genomic_DNA"/>
</dbReference>
<proteinExistence type="predicted"/>
<evidence type="ECO:0000313" key="2">
    <source>
        <dbReference type="EMBL" id="OWM72916.1"/>
    </source>
</evidence>
<organism evidence="2 3">
    <name type="scientific">Punica granatum</name>
    <name type="common">Pomegranate</name>
    <dbReference type="NCBI Taxonomy" id="22663"/>
    <lineage>
        <taxon>Eukaryota</taxon>
        <taxon>Viridiplantae</taxon>
        <taxon>Streptophyta</taxon>
        <taxon>Embryophyta</taxon>
        <taxon>Tracheophyta</taxon>
        <taxon>Spermatophyta</taxon>
        <taxon>Magnoliopsida</taxon>
        <taxon>eudicotyledons</taxon>
        <taxon>Gunneridae</taxon>
        <taxon>Pentapetalae</taxon>
        <taxon>rosids</taxon>
        <taxon>malvids</taxon>
        <taxon>Myrtales</taxon>
        <taxon>Lythraceae</taxon>
        <taxon>Punica</taxon>
    </lineage>
</organism>
<feature type="compositionally biased region" description="Basic and acidic residues" evidence="1">
    <location>
        <begin position="1"/>
        <end position="14"/>
    </location>
</feature>
<sequence>MAGRNSEKVLEAQRRGTWSKTRSSEKPTTWSKLGLGEGTSSKKEPGRRKYLTWSADLGRAREEKWERLDWSDWIWKKGEEPDWRRRKGKRKKKKKLGSGPMDWASPDWAEFRIAESGRFCDSAILDPIHHQTYFPDSSHGIGIGIGIGAPLRIVELYDFTIQIAIPTTMIKIIFSMQFDWRNIPLDALQGKEIPELQGRGMSHHRNMS</sequence>
<accession>A0A218WJU2</accession>
<dbReference type="AlphaFoldDB" id="A0A218WJU2"/>
<evidence type="ECO:0000313" key="3">
    <source>
        <dbReference type="Proteomes" id="UP000197138"/>
    </source>
</evidence>
<reference evidence="3" key="1">
    <citation type="journal article" date="2017" name="Plant J.">
        <title>The pomegranate (Punica granatum L.) genome and the genomics of punicalagin biosynthesis.</title>
        <authorList>
            <person name="Qin G."/>
            <person name="Xu C."/>
            <person name="Ming R."/>
            <person name="Tang H."/>
            <person name="Guyot R."/>
            <person name="Kramer E.M."/>
            <person name="Hu Y."/>
            <person name="Yi X."/>
            <person name="Qi Y."/>
            <person name="Xu X."/>
            <person name="Gao Z."/>
            <person name="Pan H."/>
            <person name="Jian J."/>
            <person name="Tian Y."/>
            <person name="Yue Z."/>
            <person name="Xu Y."/>
        </authorList>
    </citation>
    <scope>NUCLEOTIDE SEQUENCE [LARGE SCALE GENOMIC DNA]</scope>
    <source>
        <strain evidence="3">cv. Dabenzi</strain>
    </source>
</reference>
<name>A0A218WJU2_PUNGR</name>